<dbReference type="EMBL" id="BMAC01000526">
    <property type="protein sequence ID" value="GFP98416.1"/>
    <property type="molecule type" value="Genomic_DNA"/>
</dbReference>
<sequence>MEVAEATKIKEANEETKKEVNGFLNPKSGPDGPIIEKSEIPNKSEEVHTEKQKEVLEREEILHTKKRSTNPQDKFAPTITKYIRDDISTFVNQTAIGDHATNERNVSIITLAGENRGASMQMRPTSKEGPVHIHRGYKKVNPDESGETATDEEGNFKGQRPKDVKATEDQPTEAYVNNNAQGINNSIVLNASIAERDPGVHMVVTHVPREPIWPVEKKMSPLETRKAEFNISRAEKLTYEEPTVRRRCLRGLFLETSDSDPENSEKPRRHGCRVGCKLKHKENDIDVL</sequence>
<evidence type="ECO:0000256" key="1">
    <source>
        <dbReference type="SAM" id="MobiDB-lite"/>
    </source>
</evidence>
<evidence type="ECO:0000313" key="2">
    <source>
        <dbReference type="EMBL" id="GFP98416.1"/>
    </source>
</evidence>
<dbReference type="PANTHER" id="PTHR33472:SF24">
    <property type="entry name" value="VEGETATIVE CELL WALL PROTEIN GP1-LIKE"/>
    <property type="match status" value="1"/>
</dbReference>
<name>A0A830CGP0_9LAMI</name>
<protein>
    <submittedName>
        <fullName evidence="2">Uncharacterized protein</fullName>
    </submittedName>
</protein>
<keyword evidence="3" id="KW-1185">Reference proteome</keyword>
<comment type="caution">
    <text evidence="2">The sequence shown here is derived from an EMBL/GenBank/DDBJ whole genome shotgun (WGS) entry which is preliminary data.</text>
</comment>
<accession>A0A830CGP0</accession>
<dbReference type="AlphaFoldDB" id="A0A830CGP0"/>
<feature type="region of interest" description="Disordered" evidence="1">
    <location>
        <begin position="118"/>
        <end position="169"/>
    </location>
</feature>
<feature type="compositionally biased region" description="Acidic residues" evidence="1">
    <location>
        <begin position="144"/>
        <end position="153"/>
    </location>
</feature>
<feature type="region of interest" description="Disordered" evidence="1">
    <location>
        <begin position="1"/>
        <end position="73"/>
    </location>
</feature>
<evidence type="ECO:0000313" key="3">
    <source>
        <dbReference type="Proteomes" id="UP000653305"/>
    </source>
</evidence>
<dbReference type="PANTHER" id="PTHR33472">
    <property type="entry name" value="OS01G0106600 PROTEIN"/>
    <property type="match status" value="1"/>
</dbReference>
<dbReference type="Proteomes" id="UP000653305">
    <property type="component" value="Unassembled WGS sequence"/>
</dbReference>
<feature type="compositionally biased region" description="Basic and acidic residues" evidence="1">
    <location>
        <begin position="34"/>
        <end position="63"/>
    </location>
</feature>
<organism evidence="2 3">
    <name type="scientific">Phtheirospermum japonicum</name>
    <dbReference type="NCBI Taxonomy" id="374723"/>
    <lineage>
        <taxon>Eukaryota</taxon>
        <taxon>Viridiplantae</taxon>
        <taxon>Streptophyta</taxon>
        <taxon>Embryophyta</taxon>
        <taxon>Tracheophyta</taxon>
        <taxon>Spermatophyta</taxon>
        <taxon>Magnoliopsida</taxon>
        <taxon>eudicotyledons</taxon>
        <taxon>Gunneridae</taxon>
        <taxon>Pentapetalae</taxon>
        <taxon>asterids</taxon>
        <taxon>lamiids</taxon>
        <taxon>Lamiales</taxon>
        <taxon>Orobanchaceae</taxon>
        <taxon>Orobanchaceae incertae sedis</taxon>
        <taxon>Phtheirospermum</taxon>
    </lineage>
</organism>
<reference evidence="2" key="1">
    <citation type="submission" date="2020-07" db="EMBL/GenBank/DDBJ databases">
        <title>Ethylene signaling mediates host invasion by parasitic plants.</title>
        <authorList>
            <person name="Yoshida S."/>
        </authorList>
    </citation>
    <scope>NUCLEOTIDE SEQUENCE</scope>
    <source>
        <strain evidence="2">Okayama</strain>
    </source>
</reference>
<dbReference type="OrthoDB" id="1709592at2759"/>
<feature type="compositionally biased region" description="Basic and acidic residues" evidence="1">
    <location>
        <begin position="1"/>
        <end position="20"/>
    </location>
</feature>
<gene>
    <name evidence="2" type="ORF">PHJA_001985500</name>
</gene>
<proteinExistence type="predicted"/>